<gene>
    <name evidence="10 12" type="primary">glyS</name>
    <name evidence="12" type="ORF">LMUR_02562</name>
</gene>
<dbReference type="HAMAP" id="MF_00255">
    <property type="entry name" value="Gly_tRNA_synth_beta"/>
    <property type="match status" value="1"/>
</dbReference>
<proteinExistence type="inferred from homology"/>
<dbReference type="InterPro" id="IPR006194">
    <property type="entry name" value="Gly-tRNA-synth_heterodimer"/>
</dbReference>
<evidence type="ECO:0000256" key="4">
    <source>
        <dbReference type="ARBA" id="ARBA00022598"/>
    </source>
</evidence>
<evidence type="ECO:0000256" key="10">
    <source>
        <dbReference type="HAMAP-Rule" id="MF_00255"/>
    </source>
</evidence>
<organism evidence="12 13">
    <name type="scientific">Listeria grayi FSL F6-1183</name>
    <dbReference type="NCBI Taxonomy" id="1265827"/>
    <lineage>
        <taxon>Bacteria</taxon>
        <taxon>Bacillati</taxon>
        <taxon>Bacillota</taxon>
        <taxon>Bacilli</taxon>
        <taxon>Bacillales</taxon>
        <taxon>Listeriaceae</taxon>
        <taxon>Listeria</taxon>
    </lineage>
</organism>
<protein>
    <recommendedName>
        <fullName evidence="10">Glycine--tRNA ligase beta subunit</fullName>
        <ecNumber evidence="10">6.1.1.14</ecNumber>
    </recommendedName>
    <alternativeName>
        <fullName evidence="10">Glycyl-tRNA synthetase beta subunit</fullName>
        <shortName evidence="10">GlyRS</shortName>
    </alternativeName>
</protein>
<dbReference type="GO" id="GO:0006420">
    <property type="term" value="P:arginyl-tRNA aminoacylation"/>
    <property type="evidence" value="ECO:0007669"/>
    <property type="project" value="InterPro"/>
</dbReference>
<comment type="similarity">
    <text evidence="2 10">Belongs to the class-II aminoacyl-tRNA synthetase family.</text>
</comment>
<evidence type="ECO:0000256" key="2">
    <source>
        <dbReference type="ARBA" id="ARBA00008226"/>
    </source>
</evidence>
<evidence type="ECO:0000313" key="12">
    <source>
        <dbReference type="EMBL" id="EUJ29947.1"/>
    </source>
</evidence>
<dbReference type="EC" id="6.1.1.14" evidence="10"/>
<dbReference type="SUPFAM" id="SSF109604">
    <property type="entry name" value="HD-domain/PDEase-like"/>
    <property type="match status" value="1"/>
</dbReference>
<comment type="subcellular location">
    <subcellularLocation>
        <location evidence="1 10">Cytoplasm</location>
    </subcellularLocation>
</comment>
<keyword evidence="4 10" id="KW-0436">Ligase</keyword>
<evidence type="ECO:0000256" key="3">
    <source>
        <dbReference type="ARBA" id="ARBA00022490"/>
    </source>
</evidence>
<keyword evidence="7 10" id="KW-0648">Protein biosynthesis</keyword>
<comment type="caution">
    <text evidence="12">The sequence shown here is derived from an EMBL/GenBank/DDBJ whole genome shotgun (WGS) entry which is preliminary data.</text>
</comment>
<dbReference type="PROSITE" id="PS50861">
    <property type="entry name" value="AA_TRNA_LIGASE_II_GLYAB"/>
    <property type="match status" value="1"/>
</dbReference>
<dbReference type="GO" id="GO:0005829">
    <property type="term" value="C:cytosol"/>
    <property type="evidence" value="ECO:0007669"/>
    <property type="project" value="TreeGrafter"/>
</dbReference>
<dbReference type="GO" id="GO:0004820">
    <property type="term" value="F:glycine-tRNA ligase activity"/>
    <property type="evidence" value="ECO:0007669"/>
    <property type="project" value="UniProtKB-UniRule"/>
</dbReference>
<dbReference type="GO" id="GO:0006426">
    <property type="term" value="P:glycyl-tRNA aminoacylation"/>
    <property type="evidence" value="ECO:0007669"/>
    <property type="project" value="UniProtKB-UniRule"/>
</dbReference>
<dbReference type="GO" id="GO:0004814">
    <property type="term" value="F:arginine-tRNA ligase activity"/>
    <property type="evidence" value="ECO:0007669"/>
    <property type="project" value="InterPro"/>
</dbReference>
<evidence type="ECO:0000256" key="6">
    <source>
        <dbReference type="ARBA" id="ARBA00022840"/>
    </source>
</evidence>
<evidence type="ECO:0000256" key="8">
    <source>
        <dbReference type="ARBA" id="ARBA00023146"/>
    </source>
</evidence>
<dbReference type="Proteomes" id="UP000019251">
    <property type="component" value="Unassembled WGS sequence"/>
</dbReference>
<evidence type="ECO:0000256" key="7">
    <source>
        <dbReference type="ARBA" id="ARBA00022917"/>
    </source>
</evidence>
<evidence type="ECO:0000256" key="5">
    <source>
        <dbReference type="ARBA" id="ARBA00022741"/>
    </source>
</evidence>
<comment type="subunit">
    <text evidence="10">Tetramer of two alpha and two beta subunits.</text>
</comment>
<comment type="catalytic activity">
    <reaction evidence="9 10">
        <text>tRNA(Gly) + glycine + ATP = glycyl-tRNA(Gly) + AMP + diphosphate</text>
        <dbReference type="Rhea" id="RHEA:16013"/>
        <dbReference type="Rhea" id="RHEA-COMP:9664"/>
        <dbReference type="Rhea" id="RHEA-COMP:9683"/>
        <dbReference type="ChEBI" id="CHEBI:30616"/>
        <dbReference type="ChEBI" id="CHEBI:33019"/>
        <dbReference type="ChEBI" id="CHEBI:57305"/>
        <dbReference type="ChEBI" id="CHEBI:78442"/>
        <dbReference type="ChEBI" id="CHEBI:78522"/>
        <dbReference type="ChEBI" id="CHEBI:456215"/>
        <dbReference type="EC" id="6.1.1.14"/>
    </reaction>
</comment>
<dbReference type="PANTHER" id="PTHR30075:SF2">
    <property type="entry name" value="GLYCINE--TRNA LIGASE, CHLOROPLASTIC_MITOCHONDRIAL 2"/>
    <property type="match status" value="1"/>
</dbReference>
<reference evidence="12 13" key="1">
    <citation type="submission" date="2012-12" db="EMBL/GenBank/DDBJ databases">
        <title>Novel taxa of Listeriaceae from agricultural environments in the United States.</title>
        <authorList>
            <person name="den Bakker H.C."/>
            <person name="Allred A."/>
            <person name="Warchocki S."/>
            <person name="Wright E.M."/>
            <person name="Burrell A."/>
            <person name="Nightingale K.K."/>
            <person name="Kephart D."/>
            <person name="Wiedmann M."/>
        </authorList>
    </citation>
    <scope>NUCLEOTIDE SEQUENCE [LARGE SCALE GENOMIC DNA]</scope>
    <source>
        <strain evidence="12 13">FSL F6-1183</strain>
    </source>
</reference>
<sequence>MSKDFLLEIGLEEMPAKYVTSSVRQLKERVADWLLENKISYENIETYATPRRLALIVKAMADKQEDRIEEAKGPAKKIALDENGDWSKAALGFARSQQVDPSELGFQAFKGVDYLFVKKEVPGQPTISLLPEIKACITAMNFPVSMHWGSNEMRFIRPIKWLIALFDKDVIPFEIAGVSTGKVTRGHRFLGKEAEINEPSEYTARLLEQFVVANSEERKAAIREQLHEIELVENWKIEIDETLLEEVNNLVEYPTVLTGDFEEKYLTLPEEILITTMKEHQRYFPAFSQDGTLLPHFITVRNGNEEHLEIVAKGNEKVLRARLSDAEFFYLDDLKQSIDDCVAKLRNIVFHEKLGTLTEKMKRVEKVASLLADQLALSAEKKDKLIHLAAIYKFDLVTHIVDEFPELQGLMGEKYALLQGEEADVATAIREHYLPISAEGELPQTELGSILAIADKLETLIAFFAVGIVPTGSQDPFSLRRNALGIMRIMKANKWNIRLLPLIREVIKIEQAELDQSLSVEELQQEIIQFLKQRLKAIMLGEAIRYDIIDAVLDSTQDNVPELLERASVLNNYSTDSGNFRETIESLSRVVNLAKKHEKEVVIDPALFENQEEKTLFEALESLKQNFQSLPVAARLESLIALKPAIEAYFDKILVMSGDDAVRNNRLELLFELSNFIKEFAQTDVINVK</sequence>
<dbReference type="InterPro" id="IPR008909">
    <property type="entry name" value="DALR_anticod-bd"/>
</dbReference>
<accession>A0A829RA71</accession>
<keyword evidence="6 10" id="KW-0067">ATP-binding</keyword>
<dbReference type="AlphaFoldDB" id="A0A829RA71"/>
<keyword evidence="5 10" id="KW-0547">Nucleotide-binding</keyword>
<feature type="domain" description="DALR anticodon binding" evidence="11">
    <location>
        <begin position="586"/>
        <end position="678"/>
    </location>
</feature>
<evidence type="ECO:0000313" key="13">
    <source>
        <dbReference type="Proteomes" id="UP000019251"/>
    </source>
</evidence>
<evidence type="ECO:0000259" key="11">
    <source>
        <dbReference type="Pfam" id="PF05746"/>
    </source>
</evidence>
<dbReference type="InterPro" id="IPR015944">
    <property type="entry name" value="Gly-tRNA-synth_bsu"/>
</dbReference>
<keyword evidence="8 10" id="KW-0030">Aminoacyl-tRNA synthetase</keyword>
<name>A0A829RA71_LISGR</name>
<dbReference type="PRINTS" id="PR01045">
    <property type="entry name" value="TRNASYNTHGB"/>
</dbReference>
<dbReference type="Pfam" id="PF05746">
    <property type="entry name" value="DALR_1"/>
    <property type="match status" value="1"/>
</dbReference>
<dbReference type="PANTHER" id="PTHR30075">
    <property type="entry name" value="GLYCYL-TRNA SYNTHETASE"/>
    <property type="match status" value="1"/>
</dbReference>
<dbReference type="GO" id="GO:0005524">
    <property type="term" value="F:ATP binding"/>
    <property type="evidence" value="ECO:0007669"/>
    <property type="project" value="UniProtKB-UniRule"/>
</dbReference>
<dbReference type="RefSeq" id="WP_036104062.1">
    <property type="nucleotide sequence ID" value="NZ_AODG01000004.1"/>
</dbReference>
<dbReference type="NCBIfam" id="TIGR00211">
    <property type="entry name" value="glyS"/>
    <property type="match status" value="1"/>
</dbReference>
<dbReference type="Pfam" id="PF02092">
    <property type="entry name" value="tRNA_synt_2f"/>
    <property type="match status" value="1"/>
</dbReference>
<evidence type="ECO:0000256" key="1">
    <source>
        <dbReference type="ARBA" id="ARBA00004496"/>
    </source>
</evidence>
<evidence type="ECO:0000256" key="9">
    <source>
        <dbReference type="ARBA" id="ARBA00047937"/>
    </source>
</evidence>
<dbReference type="EMBL" id="AODG01000004">
    <property type="protein sequence ID" value="EUJ29947.1"/>
    <property type="molecule type" value="Genomic_DNA"/>
</dbReference>
<keyword evidence="3 10" id="KW-0963">Cytoplasm</keyword>